<dbReference type="Gene3D" id="3.20.20.150">
    <property type="entry name" value="Divalent-metal-dependent TIM barrel enzymes"/>
    <property type="match status" value="1"/>
</dbReference>
<reference evidence="2 3" key="1">
    <citation type="submission" date="2021-06" db="EMBL/GenBank/DDBJ databases">
        <title>Description of novel taxa of the family Lachnospiraceae.</title>
        <authorList>
            <person name="Chaplin A.V."/>
            <person name="Sokolova S.R."/>
            <person name="Pikina A.P."/>
            <person name="Korzhanova M."/>
            <person name="Belova V."/>
            <person name="Korostin D."/>
            <person name="Efimov B.A."/>
        </authorList>
    </citation>
    <scope>NUCLEOTIDE SEQUENCE [LARGE SCALE GENOMIC DNA]</scope>
    <source>
        <strain evidence="2 3">ASD4241</strain>
    </source>
</reference>
<name>A0ABS6K7B2_9FIRM</name>
<evidence type="ECO:0000313" key="2">
    <source>
        <dbReference type="EMBL" id="MBU9726414.1"/>
    </source>
</evidence>
<dbReference type="InterPro" id="IPR050312">
    <property type="entry name" value="IolE/XylAMocC-like"/>
</dbReference>
<dbReference type="RefSeq" id="WP_158352339.1">
    <property type="nucleotide sequence ID" value="NZ_JAHQCX010000006.1"/>
</dbReference>
<protein>
    <submittedName>
        <fullName evidence="2">Sugar phosphate isomerase/epimerase</fullName>
    </submittedName>
</protein>
<gene>
    <name evidence="2" type="ORF">KTH90_10365</name>
</gene>
<feature type="domain" description="Xylose isomerase-like TIM barrel" evidence="1">
    <location>
        <begin position="37"/>
        <end position="258"/>
    </location>
</feature>
<keyword evidence="3" id="KW-1185">Reference proteome</keyword>
<accession>A0ABS6K7B2</accession>
<dbReference type="Pfam" id="PF01261">
    <property type="entry name" value="AP_endonuc_2"/>
    <property type="match status" value="1"/>
</dbReference>
<sequence length="304" mass="34628">MTRESLHQYFHIGTLQWMSYPGMAAVDAVRKIAADDYFDAVEISPVSEAEREEVKKLLEQSHLAVSYGAHFAQLQAGWNPNSLAEEERQYAQQQLLRCIDEAAWLGAGTMSFLAGKWEPGKQKEHLRQLVKTTVELCRYAEQRKMNIELEVFDYDVDKCVFIGPASLAAEFATAVRTDCQNFGLIVDLSHIPLTHESMEHVVHVLRPYITHFHIGNAVLDRESPAYGDQHPRFGYPAGRNDETELAAFLRILRAEGFMDKRRLLPLSFEVKPRVEESPDIIICNCKRTLNAAWRRLVGNDLEAL</sequence>
<proteinExistence type="predicted"/>
<organism evidence="2 3">
    <name type="scientific">Diplocloster modestus</name>
    <dbReference type="NCBI Taxonomy" id="2850322"/>
    <lineage>
        <taxon>Bacteria</taxon>
        <taxon>Bacillati</taxon>
        <taxon>Bacillota</taxon>
        <taxon>Clostridia</taxon>
        <taxon>Lachnospirales</taxon>
        <taxon>Lachnospiraceae</taxon>
        <taxon>Diplocloster</taxon>
    </lineage>
</organism>
<keyword evidence="2" id="KW-0413">Isomerase</keyword>
<dbReference type="InterPro" id="IPR013022">
    <property type="entry name" value="Xyl_isomerase-like_TIM-brl"/>
</dbReference>
<dbReference type="EMBL" id="JAHQCX010000006">
    <property type="protein sequence ID" value="MBU9726414.1"/>
    <property type="molecule type" value="Genomic_DNA"/>
</dbReference>
<evidence type="ECO:0000259" key="1">
    <source>
        <dbReference type="Pfam" id="PF01261"/>
    </source>
</evidence>
<dbReference type="PANTHER" id="PTHR12110:SF21">
    <property type="entry name" value="XYLOSE ISOMERASE-LIKE TIM BARREL DOMAIN-CONTAINING PROTEIN"/>
    <property type="match status" value="1"/>
</dbReference>
<evidence type="ECO:0000313" key="3">
    <source>
        <dbReference type="Proteomes" id="UP001314681"/>
    </source>
</evidence>
<dbReference type="GO" id="GO:0016853">
    <property type="term" value="F:isomerase activity"/>
    <property type="evidence" value="ECO:0007669"/>
    <property type="project" value="UniProtKB-KW"/>
</dbReference>
<dbReference type="Proteomes" id="UP001314681">
    <property type="component" value="Unassembled WGS sequence"/>
</dbReference>
<dbReference type="SUPFAM" id="SSF51658">
    <property type="entry name" value="Xylose isomerase-like"/>
    <property type="match status" value="1"/>
</dbReference>
<comment type="caution">
    <text evidence="2">The sequence shown here is derived from an EMBL/GenBank/DDBJ whole genome shotgun (WGS) entry which is preliminary data.</text>
</comment>
<dbReference type="PANTHER" id="PTHR12110">
    <property type="entry name" value="HYDROXYPYRUVATE ISOMERASE"/>
    <property type="match status" value="1"/>
</dbReference>
<dbReference type="InterPro" id="IPR036237">
    <property type="entry name" value="Xyl_isomerase-like_sf"/>
</dbReference>